<protein>
    <recommendedName>
        <fullName evidence="4">Transmembrane protein</fullName>
    </recommendedName>
</protein>
<keyword evidence="1" id="KW-1133">Transmembrane helix</keyword>
<dbReference type="EMBL" id="CAJJDP010000019">
    <property type="protein sequence ID" value="CAD8147367.1"/>
    <property type="molecule type" value="Genomic_DNA"/>
</dbReference>
<reference evidence="2" key="1">
    <citation type="submission" date="2021-01" db="EMBL/GenBank/DDBJ databases">
        <authorList>
            <consortium name="Genoscope - CEA"/>
            <person name="William W."/>
        </authorList>
    </citation>
    <scope>NUCLEOTIDE SEQUENCE</scope>
</reference>
<accession>A0A8S1T6W2</accession>
<gene>
    <name evidence="2" type="ORF">POCTA_138.1.T0190398</name>
</gene>
<name>A0A8S1T6W2_PAROT</name>
<keyword evidence="3" id="KW-1185">Reference proteome</keyword>
<evidence type="ECO:0000313" key="2">
    <source>
        <dbReference type="EMBL" id="CAD8147367.1"/>
    </source>
</evidence>
<comment type="caution">
    <text evidence="2">The sequence shown here is derived from an EMBL/GenBank/DDBJ whole genome shotgun (WGS) entry which is preliminary data.</text>
</comment>
<keyword evidence="1" id="KW-0812">Transmembrane</keyword>
<keyword evidence="1" id="KW-0472">Membrane</keyword>
<sequence>MNQMNIYKKRDYAARTCRSLNTHDAKSRRQFINVSYVYQIQSQKFQIYNKECPEIIVKCSECQKKLKRIVIIQQKTSCEFVEIECENCQFSIQRREFKDQSMAKCFKKTKINYQRSVNLNDYLQSVKNFHNKLAQSLGYSNKLYFPKIKQQDIEVIQNDKIAFFKFKWQQESGQTDCYQKFKNKIIEIEFLHTLDLQAYVGITKDQISLIQKIIQNLFVNLIYFVLMVQCMLMSLKKIMEKLQFCFRYKTKIRTVLQ</sequence>
<evidence type="ECO:0000313" key="3">
    <source>
        <dbReference type="Proteomes" id="UP000683925"/>
    </source>
</evidence>
<dbReference type="Proteomes" id="UP000683925">
    <property type="component" value="Unassembled WGS sequence"/>
</dbReference>
<evidence type="ECO:0008006" key="4">
    <source>
        <dbReference type="Google" id="ProtNLM"/>
    </source>
</evidence>
<feature type="transmembrane region" description="Helical" evidence="1">
    <location>
        <begin position="217"/>
        <end position="235"/>
    </location>
</feature>
<organism evidence="2 3">
    <name type="scientific">Paramecium octaurelia</name>
    <dbReference type="NCBI Taxonomy" id="43137"/>
    <lineage>
        <taxon>Eukaryota</taxon>
        <taxon>Sar</taxon>
        <taxon>Alveolata</taxon>
        <taxon>Ciliophora</taxon>
        <taxon>Intramacronucleata</taxon>
        <taxon>Oligohymenophorea</taxon>
        <taxon>Peniculida</taxon>
        <taxon>Parameciidae</taxon>
        <taxon>Paramecium</taxon>
    </lineage>
</organism>
<dbReference type="AlphaFoldDB" id="A0A8S1T6W2"/>
<evidence type="ECO:0000256" key="1">
    <source>
        <dbReference type="SAM" id="Phobius"/>
    </source>
</evidence>
<proteinExistence type="predicted"/>